<comment type="similarity">
    <text evidence="2 10 11">Belongs to the TonB-dependent receptor family.</text>
</comment>
<feature type="domain" description="TonB-dependent receptor-like beta-barrel" evidence="13">
    <location>
        <begin position="424"/>
        <end position="859"/>
    </location>
</feature>
<dbReference type="InterPro" id="IPR037066">
    <property type="entry name" value="Plug_dom_sf"/>
</dbReference>
<evidence type="ECO:0000256" key="12">
    <source>
        <dbReference type="SAM" id="MobiDB-lite"/>
    </source>
</evidence>
<dbReference type="PANTHER" id="PTHR40980">
    <property type="entry name" value="PLUG DOMAIN-CONTAINING PROTEIN"/>
    <property type="match status" value="1"/>
</dbReference>
<evidence type="ECO:0000256" key="4">
    <source>
        <dbReference type="ARBA" id="ARBA00022452"/>
    </source>
</evidence>
<evidence type="ECO:0000256" key="5">
    <source>
        <dbReference type="ARBA" id="ARBA00022692"/>
    </source>
</evidence>
<evidence type="ECO:0000256" key="3">
    <source>
        <dbReference type="ARBA" id="ARBA00022448"/>
    </source>
</evidence>
<dbReference type="Pfam" id="PF00593">
    <property type="entry name" value="TonB_dep_Rec_b-barrel"/>
    <property type="match status" value="1"/>
</dbReference>
<keyword evidence="16" id="KW-1185">Reference proteome</keyword>
<evidence type="ECO:0000259" key="13">
    <source>
        <dbReference type="Pfam" id="PF00593"/>
    </source>
</evidence>
<evidence type="ECO:0000256" key="1">
    <source>
        <dbReference type="ARBA" id="ARBA00004571"/>
    </source>
</evidence>
<reference evidence="15 16" key="1">
    <citation type="submission" date="2019-03" db="EMBL/GenBank/DDBJ databases">
        <title>Draft Genome Sequence of Massilia arenosa sp. nov., a Novel Massilia Species Isolated from a Sandy-loam Maize Soil.</title>
        <authorList>
            <person name="Raths R."/>
            <person name="Peta V."/>
            <person name="Bucking H."/>
        </authorList>
    </citation>
    <scope>NUCLEOTIDE SEQUENCE [LARGE SCALE GENOMIC DNA]</scope>
    <source>
        <strain evidence="15 16">MC02</strain>
    </source>
</reference>
<dbReference type="InterPro" id="IPR036942">
    <property type="entry name" value="Beta-barrel_TonB_sf"/>
</dbReference>
<feature type="region of interest" description="Disordered" evidence="12">
    <location>
        <begin position="105"/>
        <end position="130"/>
    </location>
</feature>
<keyword evidence="4 10" id="KW-1134">Transmembrane beta strand</keyword>
<comment type="subcellular location">
    <subcellularLocation>
        <location evidence="1 10">Cell outer membrane</location>
        <topology evidence="1 10">Multi-pass membrane protein</topology>
    </subcellularLocation>
</comment>
<evidence type="ECO:0000256" key="11">
    <source>
        <dbReference type="RuleBase" id="RU003357"/>
    </source>
</evidence>
<dbReference type="InterPro" id="IPR000531">
    <property type="entry name" value="Beta-barrel_TonB"/>
</dbReference>
<keyword evidence="9 10" id="KW-0998">Cell outer membrane</keyword>
<accession>A0A4Y9SLU1</accession>
<evidence type="ECO:0000256" key="8">
    <source>
        <dbReference type="ARBA" id="ARBA00023170"/>
    </source>
</evidence>
<dbReference type="Proteomes" id="UP000298438">
    <property type="component" value="Unassembled WGS sequence"/>
</dbReference>
<evidence type="ECO:0000259" key="14">
    <source>
        <dbReference type="Pfam" id="PF07715"/>
    </source>
</evidence>
<gene>
    <name evidence="15" type="ORF">E4L96_05945</name>
</gene>
<protein>
    <submittedName>
        <fullName evidence="15">TonB-dependent receptor</fullName>
    </submittedName>
</protein>
<feature type="region of interest" description="Disordered" evidence="12">
    <location>
        <begin position="142"/>
        <end position="179"/>
    </location>
</feature>
<dbReference type="PROSITE" id="PS52016">
    <property type="entry name" value="TONB_DEPENDENT_REC_3"/>
    <property type="match status" value="1"/>
</dbReference>
<evidence type="ECO:0000256" key="6">
    <source>
        <dbReference type="ARBA" id="ARBA00023077"/>
    </source>
</evidence>
<dbReference type="PANTHER" id="PTHR40980:SF4">
    <property type="entry name" value="TONB-DEPENDENT RECEPTOR-LIKE BETA-BARREL DOMAIN-CONTAINING PROTEIN"/>
    <property type="match status" value="1"/>
</dbReference>
<dbReference type="OrthoDB" id="8671598at2"/>
<keyword evidence="8 15" id="KW-0675">Receptor</keyword>
<feature type="domain" description="TonB-dependent receptor plug" evidence="14">
    <location>
        <begin position="231"/>
        <end position="323"/>
    </location>
</feature>
<dbReference type="Pfam" id="PF07715">
    <property type="entry name" value="Plug"/>
    <property type="match status" value="1"/>
</dbReference>
<dbReference type="SUPFAM" id="SSF56935">
    <property type="entry name" value="Porins"/>
    <property type="match status" value="1"/>
</dbReference>
<evidence type="ECO:0000313" key="15">
    <source>
        <dbReference type="EMBL" id="TFW24704.1"/>
    </source>
</evidence>
<dbReference type="AlphaFoldDB" id="A0A4Y9SLU1"/>
<evidence type="ECO:0000313" key="16">
    <source>
        <dbReference type="Proteomes" id="UP000298438"/>
    </source>
</evidence>
<dbReference type="InterPro" id="IPR012910">
    <property type="entry name" value="Plug_dom"/>
</dbReference>
<feature type="region of interest" description="Disordered" evidence="12">
    <location>
        <begin position="44"/>
        <end position="64"/>
    </location>
</feature>
<keyword evidence="5 10" id="KW-0812">Transmembrane</keyword>
<evidence type="ECO:0000256" key="10">
    <source>
        <dbReference type="PROSITE-ProRule" id="PRU01360"/>
    </source>
</evidence>
<feature type="compositionally biased region" description="Low complexity" evidence="12">
    <location>
        <begin position="161"/>
        <end position="170"/>
    </location>
</feature>
<evidence type="ECO:0000256" key="2">
    <source>
        <dbReference type="ARBA" id="ARBA00009810"/>
    </source>
</evidence>
<feature type="compositionally biased region" description="Low complexity" evidence="12">
    <location>
        <begin position="105"/>
        <end position="116"/>
    </location>
</feature>
<evidence type="ECO:0000256" key="9">
    <source>
        <dbReference type="ARBA" id="ARBA00023237"/>
    </source>
</evidence>
<dbReference type="Gene3D" id="2.170.130.10">
    <property type="entry name" value="TonB-dependent receptor, plug domain"/>
    <property type="match status" value="1"/>
</dbReference>
<dbReference type="GO" id="GO:0009279">
    <property type="term" value="C:cell outer membrane"/>
    <property type="evidence" value="ECO:0007669"/>
    <property type="project" value="UniProtKB-SubCell"/>
</dbReference>
<keyword evidence="3 10" id="KW-0813">Transport</keyword>
<dbReference type="EMBL" id="SPVF01000083">
    <property type="protein sequence ID" value="TFW24704.1"/>
    <property type="molecule type" value="Genomic_DNA"/>
</dbReference>
<evidence type="ECO:0000256" key="7">
    <source>
        <dbReference type="ARBA" id="ARBA00023136"/>
    </source>
</evidence>
<keyword evidence="7 10" id="KW-0472">Membrane</keyword>
<dbReference type="InterPro" id="IPR039426">
    <property type="entry name" value="TonB-dep_rcpt-like"/>
</dbReference>
<dbReference type="Gene3D" id="2.40.170.20">
    <property type="entry name" value="TonB-dependent receptor, beta-barrel domain"/>
    <property type="match status" value="1"/>
</dbReference>
<sequence length="897" mass="97479">MVRRAGRHAPLHLQCAVAALVLRPALQYHDGRRHFLPHAAHLPARRRHQGQCPAHAPRPPSVRRRGPYALLLHRARRHACADGARPRPAVRLSLAGVAHGRLCGLRRQGPGPGRRQAAWPVPGGRAREPTTRLPALPAGSGFHAARRWPQPEPAVCGSTVRSRGAPSAGRPPRRPTLNGPALKAYRLTLTATAVCAALPCAAALAQQPAATPTPATATVEVKSTADSARRNDAANRQVINREEIARYGDASVLDAIKRLPGVTVNGTSVRMRGLGSGYTQLLVDGQPAPAGFTLDGLAPDLVERIEIIRSATAEYSTQAIAGTINIVLRKAPRKDGRELKLANGLAGRQSEPSITGTWSAKDAGGSRQLTASLRHLELHPTYEYREEQRRGGVLADASTVHTDQQIHYTALNLQPRLTWTLASGDNVDWQTTLNAGRSRGGSDKTSETITGQGQAYPNLNLGFGIDNASLRTEAGWTRRFASGARAETKAAAFTSISDRWMWRDATDTGGLLLLDRDFLTKVHERGATWTGKFAAATTASGHAPVAGWDAGHTVMTSQDVQQDAPLPGIPETDYDTRIDARLDRLALYAQNEWDIDMQWSAYLGLRTEALRVRTTSTEAGDAHISSYRIASPIAQLLWKLPGKQRRQARLALTRTFRAPPLARITRGYFYTTDNTPISPDQDGNPNLQPETARGIDAGVEWYWSEGTALVVSASERAISNLIRDRITLQGSRWVSAPANIGHADVHTLEVEAKAPLHILWAAAPKVDLRANWVRNWSSVDGIPGPDNRLDGQPRWSATIGADYRGAAWSAGATLASVAGGWTRSSIENRGWTNTRHALDAYASFTLAHAGTLRISASNLLRTTDRSMDIHEDASGTWTGMNWRPTWAVLRLQYSAHW</sequence>
<feature type="region of interest" description="Disordered" evidence="12">
    <location>
        <begin position="434"/>
        <end position="453"/>
    </location>
</feature>
<organism evidence="15 16">
    <name type="scientific">Zemynaea arenosa</name>
    <dbReference type="NCBI Taxonomy" id="2561931"/>
    <lineage>
        <taxon>Bacteria</taxon>
        <taxon>Pseudomonadati</taxon>
        <taxon>Pseudomonadota</taxon>
        <taxon>Betaproteobacteria</taxon>
        <taxon>Burkholderiales</taxon>
        <taxon>Oxalobacteraceae</taxon>
        <taxon>Telluria group</taxon>
        <taxon>Zemynaea</taxon>
    </lineage>
</organism>
<comment type="caution">
    <text evidence="15">The sequence shown here is derived from an EMBL/GenBank/DDBJ whole genome shotgun (WGS) entry which is preliminary data.</text>
</comment>
<name>A0A4Y9SLU1_9BURK</name>
<proteinExistence type="inferred from homology"/>
<keyword evidence="6 11" id="KW-0798">TonB box</keyword>